<dbReference type="Gene3D" id="1.10.10.410">
    <property type="match status" value="1"/>
</dbReference>
<gene>
    <name evidence="1" type="ORF">METZ01_LOCUS17885</name>
</gene>
<proteinExistence type="predicted"/>
<dbReference type="SUPFAM" id="SSF89095">
    <property type="entry name" value="GatB/YqeY motif"/>
    <property type="match status" value="1"/>
</dbReference>
<dbReference type="AlphaFoldDB" id="A0A381PDF3"/>
<organism evidence="1">
    <name type="scientific">marine metagenome</name>
    <dbReference type="NCBI Taxonomy" id="408172"/>
    <lineage>
        <taxon>unclassified sequences</taxon>
        <taxon>metagenomes</taxon>
        <taxon>ecological metagenomes</taxon>
    </lineage>
</organism>
<sequence length="151" mass="17251">MSEENIKPLIQEVIKSSMKNGEKEKTTTLRMAISEIQREEIDKRSDLSDREVIAILQRMIKQRKDSSNQFRSAGREELSLKEEREIETLSEFLPEQLSEDKIKEIVINSIESLNAKTPQDIGKVMGSLKSDLQGKADMSLVSKLVKENLTE</sequence>
<dbReference type="GO" id="GO:0016884">
    <property type="term" value="F:carbon-nitrogen ligase activity, with glutamine as amido-N-donor"/>
    <property type="evidence" value="ECO:0007669"/>
    <property type="project" value="InterPro"/>
</dbReference>
<dbReference type="InterPro" id="IPR023168">
    <property type="entry name" value="GatB_Yqey_C_2"/>
</dbReference>
<dbReference type="InterPro" id="IPR019004">
    <property type="entry name" value="YqeY/Aim41"/>
</dbReference>
<dbReference type="EMBL" id="UINC01000949">
    <property type="protein sequence ID" value="SUZ65031.1"/>
    <property type="molecule type" value="Genomic_DNA"/>
</dbReference>
<name>A0A381PDF3_9ZZZZ</name>
<dbReference type="Gene3D" id="1.10.1510.10">
    <property type="entry name" value="Uncharacterised protein YqeY/AIM41 PF09424, N-terminal domain"/>
    <property type="match status" value="1"/>
</dbReference>
<evidence type="ECO:0008006" key="2">
    <source>
        <dbReference type="Google" id="ProtNLM"/>
    </source>
</evidence>
<accession>A0A381PDF3</accession>
<dbReference type="InterPro" id="IPR003789">
    <property type="entry name" value="Asn/Gln_tRNA_amidoTrase-B-like"/>
</dbReference>
<dbReference type="PANTHER" id="PTHR28055:SF1">
    <property type="entry name" value="ALTERED INHERITANCE OF MITOCHONDRIA PROTEIN 41, MITOCHONDRIAL"/>
    <property type="match status" value="1"/>
</dbReference>
<reference evidence="1" key="1">
    <citation type="submission" date="2018-05" db="EMBL/GenBank/DDBJ databases">
        <authorList>
            <person name="Lanie J.A."/>
            <person name="Ng W.-L."/>
            <person name="Kazmierczak K.M."/>
            <person name="Andrzejewski T.M."/>
            <person name="Davidsen T.M."/>
            <person name="Wayne K.J."/>
            <person name="Tettelin H."/>
            <person name="Glass J.I."/>
            <person name="Rusch D."/>
            <person name="Podicherti R."/>
            <person name="Tsui H.-C.T."/>
            <person name="Winkler M.E."/>
        </authorList>
    </citation>
    <scope>NUCLEOTIDE SEQUENCE</scope>
</reference>
<dbReference type="InterPro" id="IPR042184">
    <property type="entry name" value="YqeY/Aim41_N"/>
</dbReference>
<dbReference type="Pfam" id="PF09424">
    <property type="entry name" value="YqeY"/>
    <property type="match status" value="1"/>
</dbReference>
<dbReference type="PANTHER" id="PTHR28055">
    <property type="entry name" value="ALTERED INHERITANCE OF MITOCHONDRIA PROTEIN 41, MITOCHONDRIAL"/>
    <property type="match status" value="1"/>
</dbReference>
<evidence type="ECO:0000313" key="1">
    <source>
        <dbReference type="EMBL" id="SUZ65031.1"/>
    </source>
</evidence>
<protein>
    <recommendedName>
        <fullName evidence="2">GatB/YqeY domain-containing protein</fullName>
    </recommendedName>
</protein>